<feature type="compositionally biased region" description="Low complexity" evidence="1">
    <location>
        <begin position="75"/>
        <end position="89"/>
    </location>
</feature>
<dbReference type="AlphaFoldDB" id="A0AAQ4F9Z6"/>
<keyword evidence="4" id="KW-1185">Reference proteome</keyword>
<feature type="signal peptide" evidence="2">
    <location>
        <begin position="1"/>
        <end position="32"/>
    </location>
</feature>
<accession>A0AAQ4F9Z6</accession>
<comment type="caution">
    <text evidence="3">The sequence shown here is derived from an EMBL/GenBank/DDBJ whole genome shotgun (WGS) entry which is preliminary data.</text>
</comment>
<dbReference type="Proteomes" id="UP001321473">
    <property type="component" value="Unassembled WGS sequence"/>
</dbReference>
<organism evidence="3 4">
    <name type="scientific">Amblyomma americanum</name>
    <name type="common">Lone star tick</name>
    <dbReference type="NCBI Taxonomy" id="6943"/>
    <lineage>
        <taxon>Eukaryota</taxon>
        <taxon>Metazoa</taxon>
        <taxon>Ecdysozoa</taxon>
        <taxon>Arthropoda</taxon>
        <taxon>Chelicerata</taxon>
        <taxon>Arachnida</taxon>
        <taxon>Acari</taxon>
        <taxon>Parasitiformes</taxon>
        <taxon>Ixodida</taxon>
        <taxon>Ixodoidea</taxon>
        <taxon>Ixodidae</taxon>
        <taxon>Amblyomminae</taxon>
        <taxon>Amblyomma</taxon>
    </lineage>
</organism>
<dbReference type="EMBL" id="JARKHS020005341">
    <property type="protein sequence ID" value="KAK8783633.1"/>
    <property type="molecule type" value="Genomic_DNA"/>
</dbReference>
<evidence type="ECO:0000256" key="1">
    <source>
        <dbReference type="SAM" id="MobiDB-lite"/>
    </source>
</evidence>
<protein>
    <recommendedName>
        <fullName evidence="5">Secreted protein</fullName>
    </recommendedName>
</protein>
<gene>
    <name evidence="3" type="ORF">V5799_010003</name>
</gene>
<evidence type="ECO:0008006" key="5">
    <source>
        <dbReference type="Google" id="ProtNLM"/>
    </source>
</evidence>
<evidence type="ECO:0000313" key="3">
    <source>
        <dbReference type="EMBL" id="KAK8783633.1"/>
    </source>
</evidence>
<sequence>MAPRVRRRRPACFSSFSFWLLVDPAGIFLCSSRVFPSRWAFVPIVVDQLGAGCHVGRPGHRLRFLPSAGSVAAARAGPSSGAGDAAATSRSRDVPPPRSRGRSPVVVGRPSTLEHVGAVPAVIVGRRGAVFRGNTGAAAAFVLYRGIPSTWTRSVAVCRRPAVKNCN</sequence>
<reference evidence="3 4" key="1">
    <citation type="journal article" date="2023" name="Arcadia Sci">
        <title>De novo assembly of a long-read Amblyomma americanum tick genome.</title>
        <authorList>
            <person name="Chou S."/>
            <person name="Poskanzer K.E."/>
            <person name="Rollins M."/>
            <person name="Thuy-Boun P.S."/>
        </authorList>
    </citation>
    <scope>NUCLEOTIDE SEQUENCE [LARGE SCALE GENOMIC DNA]</scope>
    <source>
        <strain evidence="3">F_SG_1</strain>
        <tissue evidence="3">Salivary glands</tissue>
    </source>
</reference>
<proteinExistence type="predicted"/>
<evidence type="ECO:0000256" key="2">
    <source>
        <dbReference type="SAM" id="SignalP"/>
    </source>
</evidence>
<evidence type="ECO:0000313" key="4">
    <source>
        <dbReference type="Proteomes" id="UP001321473"/>
    </source>
</evidence>
<keyword evidence="2" id="KW-0732">Signal</keyword>
<feature type="region of interest" description="Disordered" evidence="1">
    <location>
        <begin position="75"/>
        <end position="107"/>
    </location>
</feature>
<feature type="chain" id="PRO_5042949213" description="Secreted protein" evidence="2">
    <location>
        <begin position="33"/>
        <end position="167"/>
    </location>
</feature>
<name>A0AAQ4F9Z6_AMBAM</name>